<organism evidence="5 6">
    <name type="scientific">Metapseudomonas resinovorans NBRC 106553</name>
    <dbReference type="NCBI Taxonomy" id="1245471"/>
    <lineage>
        <taxon>Bacteria</taxon>
        <taxon>Pseudomonadati</taxon>
        <taxon>Pseudomonadota</taxon>
        <taxon>Gammaproteobacteria</taxon>
        <taxon>Pseudomonadales</taxon>
        <taxon>Pseudomonadaceae</taxon>
        <taxon>Metapseudomonas</taxon>
    </lineage>
</organism>
<dbReference type="Proteomes" id="UP000015503">
    <property type="component" value="Chromosome"/>
</dbReference>
<keyword evidence="3 4" id="KW-0732">Signal</keyword>
<keyword evidence="6" id="KW-1185">Reference proteome</keyword>
<evidence type="ECO:0000256" key="1">
    <source>
        <dbReference type="ARBA" id="ARBA00009075"/>
    </source>
</evidence>
<dbReference type="Pfam" id="PF03573">
    <property type="entry name" value="OprD"/>
    <property type="match status" value="1"/>
</dbReference>
<dbReference type="InterPro" id="IPR023614">
    <property type="entry name" value="Porin_dom_sf"/>
</dbReference>
<protein>
    <recommendedName>
        <fullName evidence="7">Porin</fullName>
    </recommendedName>
</protein>
<evidence type="ECO:0000256" key="4">
    <source>
        <dbReference type="SAM" id="SignalP"/>
    </source>
</evidence>
<dbReference type="PANTHER" id="PTHR34596">
    <property type="entry name" value="CHITOPORIN"/>
    <property type="match status" value="1"/>
</dbReference>
<feature type="chain" id="PRO_5004536368" description="Porin" evidence="4">
    <location>
        <begin position="24"/>
        <end position="435"/>
    </location>
</feature>
<dbReference type="PANTHER" id="PTHR34596:SF2">
    <property type="entry name" value="CHITOPORIN"/>
    <property type="match status" value="1"/>
</dbReference>
<evidence type="ECO:0000313" key="6">
    <source>
        <dbReference type="Proteomes" id="UP000015503"/>
    </source>
</evidence>
<dbReference type="PATRIC" id="fig|1245471.3.peg.4729"/>
<accession>S6AN75</accession>
<name>S6AN75_METRE</name>
<dbReference type="GO" id="GO:0015288">
    <property type="term" value="F:porin activity"/>
    <property type="evidence" value="ECO:0007669"/>
    <property type="project" value="TreeGrafter"/>
</dbReference>
<comment type="similarity">
    <text evidence="1">Belongs to the outer membrane porin (Opr) (TC 1.B.25) family.</text>
</comment>
<dbReference type="KEGG" id="pre:PCA10_46730"/>
<feature type="signal peptide" evidence="4">
    <location>
        <begin position="1"/>
        <end position="23"/>
    </location>
</feature>
<dbReference type="GO" id="GO:0016020">
    <property type="term" value="C:membrane"/>
    <property type="evidence" value="ECO:0007669"/>
    <property type="project" value="InterPro"/>
</dbReference>
<evidence type="ECO:0000256" key="2">
    <source>
        <dbReference type="ARBA" id="ARBA00022448"/>
    </source>
</evidence>
<dbReference type="eggNOG" id="ENOG50318YZ">
    <property type="taxonomic scope" value="Bacteria"/>
</dbReference>
<dbReference type="Gene3D" id="2.40.160.10">
    <property type="entry name" value="Porin"/>
    <property type="match status" value="1"/>
</dbReference>
<gene>
    <name evidence="5" type="ORF">PCA10_46730</name>
</gene>
<dbReference type="InterPro" id="IPR005318">
    <property type="entry name" value="OM_porin_bac"/>
</dbReference>
<evidence type="ECO:0000256" key="3">
    <source>
        <dbReference type="ARBA" id="ARBA00022729"/>
    </source>
</evidence>
<dbReference type="OrthoDB" id="6765569at2"/>
<reference evidence="5 6" key="1">
    <citation type="journal article" date="2013" name="Genome Announc.">
        <title>Complete Genome Sequence of the Carbazole Degrader Pseudomonas resinovorans Strain CA10 (NBRC 106553).</title>
        <authorList>
            <person name="Shintani M."/>
            <person name="Hosoyama A."/>
            <person name="Ohji S."/>
            <person name="Tsuchikane K."/>
            <person name="Takarada H."/>
            <person name="Yamazoe A."/>
            <person name="Fujita N."/>
            <person name="Nojiri H."/>
        </authorList>
    </citation>
    <scope>NUCLEOTIDE SEQUENCE [LARGE SCALE GENOMIC DNA]</scope>
    <source>
        <strain evidence="5 6">NBRC 106553</strain>
    </source>
</reference>
<dbReference type="HOGENOM" id="CLU_629859_0_0_6"/>
<proteinExistence type="inferred from homology"/>
<evidence type="ECO:0008006" key="7">
    <source>
        <dbReference type="Google" id="ProtNLM"/>
    </source>
</evidence>
<dbReference type="EMBL" id="AP013068">
    <property type="protein sequence ID" value="BAN50405.1"/>
    <property type="molecule type" value="Genomic_DNA"/>
</dbReference>
<dbReference type="RefSeq" id="WP_016494534.1">
    <property type="nucleotide sequence ID" value="NC_021499.1"/>
</dbReference>
<sequence length="435" mass="48911">MCKVRSRHLAGIAMCLLAGSAAAQGFLEDSLTSLRYSQFYWKENDGGGTGPTRDEWVQATQFSFNSGWYKDMLGLDYSYGLANDLRIGDDANSLSNLQPDGSVQSPHGLAKPIEAYLRGRLAGDAGELVMGGGKKVRRYAQYADDATRILPAATQGLDLDYRLSDLTLRYSHIDRFSPRNENGWGDELTNFSGERIDNLQLFALGYQLPFGSRLLAEYAESRDYLRVASLKLEHSIALDAGRSIELYATEGMQQDAGDLFDHAGVPGLYEAEKSHHARYTDLSAKFRTENQYVGMTYNKVRGDDFDRLFFSKDHGTWNSSAKLFYYFGLEDEEMFKLMGGTNFAMLGVPQLRLDVHYAFSDHADGYDGFSRREFQSLVQYNFTGALKGLSLAWLHNEFHTKGVPDGERRTFSSRGPAGIITHNAERFYMSYVVRF</sequence>
<keyword evidence="2" id="KW-0813">Transport</keyword>
<dbReference type="AlphaFoldDB" id="S6AN75"/>
<evidence type="ECO:0000313" key="5">
    <source>
        <dbReference type="EMBL" id="BAN50405.1"/>
    </source>
</evidence>